<comment type="caution">
    <text evidence="1">The sequence shown here is derived from an EMBL/GenBank/DDBJ whole genome shotgun (WGS) entry which is preliminary data.</text>
</comment>
<evidence type="ECO:0000313" key="1">
    <source>
        <dbReference type="EMBL" id="MPM62836.1"/>
    </source>
</evidence>
<gene>
    <name evidence="1" type="ORF">SDC9_109714</name>
</gene>
<protein>
    <submittedName>
        <fullName evidence="1">Uncharacterized protein</fullName>
    </submittedName>
</protein>
<proteinExistence type="predicted"/>
<name>A0A645BCL4_9ZZZZ</name>
<dbReference type="AlphaFoldDB" id="A0A645BCL4"/>
<reference evidence="1" key="1">
    <citation type="submission" date="2019-08" db="EMBL/GenBank/DDBJ databases">
        <authorList>
            <person name="Kucharzyk K."/>
            <person name="Murdoch R.W."/>
            <person name="Higgins S."/>
            <person name="Loffler F."/>
        </authorList>
    </citation>
    <scope>NUCLEOTIDE SEQUENCE</scope>
</reference>
<dbReference type="EMBL" id="VSSQ01019072">
    <property type="protein sequence ID" value="MPM62836.1"/>
    <property type="molecule type" value="Genomic_DNA"/>
</dbReference>
<sequence length="144" mass="16194">MTLKEKILIGGRALVALGSSRNTLDIYYLVDVPESKEPFLHEGGVDYCNASGLNFFRDVYKLERGNQMASPQSLLDLKAYAWVQHCLNGNFRKADEAEFDIKFLIREFGLTGLTTVKKYLSDGERAEVEKIINSVLSRQNGKKG</sequence>
<accession>A0A645BCL4</accession>
<organism evidence="1">
    <name type="scientific">bioreactor metagenome</name>
    <dbReference type="NCBI Taxonomy" id="1076179"/>
    <lineage>
        <taxon>unclassified sequences</taxon>
        <taxon>metagenomes</taxon>
        <taxon>ecological metagenomes</taxon>
    </lineage>
</organism>